<feature type="compositionally biased region" description="Polar residues" evidence="1">
    <location>
        <begin position="324"/>
        <end position="333"/>
    </location>
</feature>
<keyword evidence="3" id="KW-1185">Reference proteome</keyword>
<feature type="region of interest" description="Disordered" evidence="1">
    <location>
        <begin position="438"/>
        <end position="582"/>
    </location>
</feature>
<feature type="compositionally biased region" description="Basic and acidic residues" evidence="1">
    <location>
        <begin position="131"/>
        <end position="145"/>
    </location>
</feature>
<proteinExistence type="predicted"/>
<dbReference type="Proteomes" id="UP001281761">
    <property type="component" value="Unassembled WGS sequence"/>
</dbReference>
<feature type="compositionally biased region" description="Polar residues" evidence="1">
    <location>
        <begin position="570"/>
        <end position="582"/>
    </location>
</feature>
<feature type="compositionally biased region" description="Basic and acidic residues" evidence="1">
    <location>
        <begin position="224"/>
        <end position="241"/>
    </location>
</feature>
<feature type="compositionally biased region" description="Basic and acidic residues" evidence="1">
    <location>
        <begin position="467"/>
        <end position="506"/>
    </location>
</feature>
<organism evidence="2 3">
    <name type="scientific">Blattamonas nauphoetae</name>
    <dbReference type="NCBI Taxonomy" id="2049346"/>
    <lineage>
        <taxon>Eukaryota</taxon>
        <taxon>Metamonada</taxon>
        <taxon>Preaxostyla</taxon>
        <taxon>Oxymonadida</taxon>
        <taxon>Blattamonas</taxon>
    </lineage>
</organism>
<feature type="compositionally biased region" description="Polar residues" evidence="1">
    <location>
        <begin position="115"/>
        <end position="124"/>
    </location>
</feature>
<name>A0ABQ9Y055_9EUKA</name>
<feature type="region of interest" description="Disordered" evidence="1">
    <location>
        <begin position="112"/>
        <end position="145"/>
    </location>
</feature>
<evidence type="ECO:0000256" key="1">
    <source>
        <dbReference type="SAM" id="MobiDB-lite"/>
    </source>
</evidence>
<dbReference type="EMBL" id="JARBJD010000049">
    <property type="protein sequence ID" value="KAK2957100.1"/>
    <property type="molecule type" value="Genomic_DNA"/>
</dbReference>
<feature type="region of interest" description="Disordered" evidence="1">
    <location>
        <begin position="169"/>
        <end position="352"/>
    </location>
</feature>
<comment type="caution">
    <text evidence="2">The sequence shown here is derived from an EMBL/GenBank/DDBJ whole genome shotgun (WGS) entry which is preliminary data.</text>
</comment>
<feature type="compositionally biased region" description="Basic and acidic residues" evidence="1">
    <location>
        <begin position="258"/>
        <end position="281"/>
    </location>
</feature>
<evidence type="ECO:0000313" key="2">
    <source>
        <dbReference type="EMBL" id="KAK2957100.1"/>
    </source>
</evidence>
<protein>
    <submittedName>
        <fullName evidence="2">Uncharacterized protein</fullName>
    </submittedName>
</protein>
<reference evidence="2 3" key="1">
    <citation type="journal article" date="2022" name="bioRxiv">
        <title>Genomics of Preaxostyla Flagellates Illuminates Evolutionary Transitions and the Path Towards Mitochondrial Loss.</title>
        <authorList>
            <person name="Novak L.V.F."/>
            <person name="Treitli S.C."/>
            <person name="Pyrih J."/>
            <person name="Halakuc P."/>
            <person name="Pipaliya S.V."/>
            <person name="Vacek V."/>
            <person name="Brzon O."/>
            <person name="Soukal P."/>
            <person name="Eme L."/>
            <person name="Dacks J.B."/>
            <person name="Karnkowska A."/>
            <person name="Elias M."/>
            <person name="Hampl V."/>
        </authorList>
    </citation>
    <scope>NUCLEOTIDE SEQUENCE [LARGE SCALE GENOMIC DNA]</scope>
    <source>
        <strain evidence="2">NAU3</strain>
        <tissue evidence="2">Gut</tissue>
    </source>
</reference>
<feature type="compositionally biased region" description="Acidic residues" evidence="1">
    <location>
        <begin position="521"/>
        <end position="568"/>
    </location>
</feature>
<accession>A0ABQ9Y055</accession>
<feature type="compositionally biased region" description="Basic and acidic residues" evidence="1">
    <location>
        <begin position="341"/>
        <end position="352"/>
    </location>
</feature>
<sequence>MGACSRRCLLHHGIQAQQFRNQYSPPTITCTPLSNTSRGTKLTYESGKNPSVKHIHILPSGVPPPSQEIDMLPPNDWKDYEIVTSFPSTKRTAPPNLIETSVPIDPEFTMRDQNHATNTIQSPRTPRKHRESTNKHEKLISLHGTDEMDTHFRRMSVDKKLHLSPYLINPRTPFDLERHRKKPKPLPEQHVLGVFIKKVPTKRERPKTGETAPSPRSSSGTRRSMRDSQRSRGQGEHREHQYSPTFWPERSGRVSTRKWKEVINKKENEQRTMSETRDRSYRPRYSRGGRSTDRGSRNHGHAFSDDGESLNSPQNEETEEEGQTPRTQATRSSQQRHRPKKEYEPDDWRTEIRNDVWRQAMERIKQRINEHDDSDTYIADRAQTARELQAERAVKLQDSRRARELHAEEHKRKRLQKQQEIVDRLAYEEAAKYQMSEELRLMSTNPRHRLPGEAKRVYSKGMQMRRQKMEREQRMEEKKERDEEKEKERSRRANRRGERTKEKKPEQNSPEEADNTGFGYGDDEHEDQEPTPDSEENAQNEEENPHEEQGDDEKNEEIDAQENEEVEDVPNNSPPDVSTDFP</sequence>
<evidence type="ECO:0000313" key="3">
    <source>
        <dbReference type="Proteomes" id="UP001281761"/>
    </source>
</evidence>
<gene>
    <name evidence="2" type="ORF">BLNAU_7930</name>
</gene>